<gene>
    <name evidence="2" type="ORF">UFOVP66_15</name>
</gene>
<feature type="region of interest" description="Disordered" evidence="1">
    <location>
        <begin position="98"/>
        <end position="155"/>
    </location>
</feature>
<evidence type="ECO:0008006" key="3">
    <source>
        <dbReference type="Google" id="ProtNLM"/>
    </source>
</evidence>
<reference evidence="2" key="1">
    <citation type="submission" date="2020-04" db="EMBL/GenBank/DDBJ databases">
        <authorList>
            <person name="Chiriac C."/>
            <person name="Salcher M."/>
            <person name="Ghai R."/>
            <person name="Kavagutti S V."/>
        </authorList>
    </citation>
    <scope>NUCLEOTIDE SEQUENCE</scope>
</reference>
<accession>A0A6J5KUD0</accession>
<proteinExistence type="predicted"/>
<name>A0A6J5KUD0_9CAUD</name>
<dbReference type="InterPro" id="IPR010781">
    <property type="entry name" value="DUF1376"/>
</dbReference>
<organism evidence="2">
    <name type="scientific">uncultured Caudovirales phage</name>
    <dbReference type="NCBI Taxonomy" id="2100421"/>
    <lineage>
        <taxon>Viruses</taxon>
        <taxon>Duplodnaviria</taxon>
        <taxon>Heunggongvirae</taxon>
        <taxon>Uroviricota</taxon>
        <taxon>Caudoviricetes</taxon>
        <taxon>Peduoviridae</taxon>
        <taxon>Maltschvirus</taxon>
        <taxon>Maltschvirus maltsch</taxon>
    </lineage>
</organism>
<evidence type="ECO:0000256" key="1">
    <source>
        <dbReference type="SAM" id="MobiDB-lite"/>
    </source>
</evidence>
<dbReference type="EMBL" id="LR796180">
    <property type="protein sequence ID" value="CAB4124603.1"/>
    <property type="molecule type" value="Genomic_DNA"/>
</dbReference>
<dbReference type="Pfam" id="PF07120">
    <property type="entry name" value="DUF1376"/>
    <property type="match status" value="1"/>
</dbReference>
<evidence type="ECO:0000313" key="2">
    <source>
        <dbReference type="EMBL" id="CAB4124603.1"/>
    </source>
</evidence>
<sequence length="258" mass="29192">MHFYKRNIGDYAKKTGRLTFIQHGAYTLLMDACYDRERFPTLDEAYEWTWAISDEEKAAVEFVLNRYFTLEDGRYIQNRIQEEVTDYNGKALKNQQIAVEREAKRRQQSTTRARTVNEPPPNHKPLTINQEPRTINQEPLTNKKKRHNTTAATSPGVTSLEAEACQVLKWSGIGSVNPQHPELIALCQAGAKTPDFQEAGRIAVDKGKGFAYALGIVKSKLVEKNTETPYQKSVRERVAEFAPGVVKQPIEVINVIAA</sequence>
<feature type="compositionally biased region" description="Polar residues" evidence="1">
    <location>
        <begin position="127"/>
        <end position="140"/>
    </location>
</feature>
<protein>
    <recommendedName>
        <fullName evidence="3">DUF1376 domain-containing protein</fullName>
    </recommendedName>
</protein>